<name>A0A1M4MX44_9RHOB</name>
<keyword evidence="2" id="KW-1185">Reference proteome</keyword>
<evidence type="ECO:0000313" key="1">
    <source>
        <dbReference type="EMBL" id="SCM66244.1"/>
    </source>
</evidence>
<proteinExistence type="predicted"/>
<accession>A0A1M4MX44</accession>
<protein>
    <recommendedName>
        <fullName evidence="3">5-carboxymethyl-2-hydroxymuconate isomerase</fullName>
    </recommendedName>
</protein>
<organism evidence="1 2">
    <name type="scientific">Donghicola eburneus</name>
    <dbReference type="NCBI Taxonomy" id="393278"/>
    <lineage>
        <taxon>Bacteria</taxon>
        <taxon>Pseudomonadati</taxon>
        <taxon>Pseudomonadota</taxon>
        <taxon>Alphaproteobacteria</taxon>
        <taxon>Rhodobacterales</taxon>
        <taxon>Roseobacteraceae</taxon>
        <taxon>Donghicola</taxon>
    </lineage>
</organism>
<evidence type="ECO:0008006" key="3">
    <source>
        <dbReference type="Google" id="ProtNLM"/>
    </source>
</evidence>
<dbReference type="AlphaFoldDB" id="A0A1M4MX44"/>
<evidence type="ECO:0000313" key="2">
    <source>
        <dbReference type="Proteomes" id="UP000184085"/>
    </source>
</evidence>
<gene>
    <name evidence="1" type="ORF">KARMA_0418</name>
</gene>
<sequence>MPHADLYYSADQTLPAKEVLQRIEDVIHAHDPSSGACKGRAHPIAEFNHSHIYLRLAMLPKEHRDAAFAQELAKKLSDALTSYAQSPCGINVNIRFELEHYTSVKV</sequence>
<dbReference type="EMBL" id="FMJB01000019">
    <property type="protein sequence ID" value="SCM66244.1"/>
    <property type="molecule type" value="Genomic_DNA"/>
</dbReference>
<dbReference type="RefSeq" id="WP_072703291.1">
    <property type="nucleotide sequence ID" value="NZ_FMJB01000019.1"/>
</dbReference>
<reference evidence="2" key="1">
    <citation type="submission" date="2016-09" db="EMBL/GenBank/DDBJ databases">
        <authorList>
            <person name="Wibberg D."/>
        </authorList>
    </citation>
    <scope>NUCLEOTIDE SEQUENCE [LARGE SCALE GENOMIC DNA]</scope>
</reference>
<dbReference type="Proteomes" id="UP000184085">
    <property type="component" value="Unassembled WGS sequence"/>
</dbReference>